<keyword evidence="6" id="KW-1185">Reference proteome</keyword>
<evidence type="ECO:0000313" key="6">
    <source>
        <dbReference type="Proteomes" id="UP000886523"/>
    </source>
</evidence>
<comment type="caution">
    <text evidence="5">The sequence shown here is derived from an EMBL/GenBank/DDBJ whole genome shotgun (WGS) entry which is preliminary data.</text>
</comment>
<feature type="domain" description="Transcription factor CBF/NF-Y/archaeal histone" evidence="4">
    <location>
        <begin position="1"/>
        <end position="54"/>
    </location>
</feature>
<comment type="subcellular location">
    <subcellularLocation>
        <location evidence="1">Nucleus</location>
    </subcellularLocation>
</comment>
<dbReference type="PANTHER" id="PTHR10252">
    <property type="entry name" value="HISTONE-LIKE TRANSCRIPTION FACTOR CCAAT-RELATED"/>
    <property type="match status" value="1"/>
</dbReference>
<name>A0A9P6AIZ7_9AGAM</name>
<proteinExistence type="predicted"/>
<dbReference type="EMBL" id="MU129138">
    <property type="protein sequence ID" value="KAF9505741.1"/>
    <property type="molecule type" value="Genomic_DNA"/>
</dbReference>
<dbReference type="Proteomes" id="UP000886523">
    <property type="component" value="Unassembled WGS sequence"/>
</dbReference>
<dbReference type="InterPro" id="IPR050568">
    <property type="entry name" value="Transcr_DNA_Rep_Reg"/>
</dbReference>
<dbReference type="CDD" id="cd22906">
    <property type="entry name" value="HFD_DRAP1"/>
    <property type="match status" value="1"/>
</dbReference>
<dbReference type="InterPro" id="IPR003958">
    <property type="entry name" value="CBFA_NFYB_domain"/>
</dbReference>
<dbReference type="Pfam" id="PF00808">
    <property type="entry name" value="CBFD_NFYB_HMF"/>
    <property type="match status" value="1"/>
</dbReference>
<dbReference type="OrthoDB" id="653904at2759"/>
<dbReference type="PANTHER" id="PTHR10252:SF5">
    <property type="entry name" value="DR1-ASSOCIATED COREPRESSOR"/>
    <property type="match status" value="1"/>
</dbReference>
<dbReference type="SUPFAM" id="SSF47113">
    <property type="entry name" value="Histone-fold"/>
    <property type="match status" value="1"/>
</dbReference>
<evidence type="ECO:0000313" key="5">
    <source>
        <dbReference type="EMBL" id="KAF9505741.1"/>
    </source>
</evidence>
<evidence type="ECO:0000256" key="2">
    <source>
        <dbReference type="ARBA" id="ARBA00023242"/>
    </source>
</evidence>
<dbReference type="GO" id="GO:0001046">
    <property type="term" value="F:core promoter sequence-specific DNA binding"/>
    <property type="evidence" value="ECO:0007669"/>
    <property type="project" value="TreeGrafter"/>
</dbReference>
<evidence type="ECO:0000259" key="4">
    <source>
        <dbReference type="Pfam" id="PF00808"/>
    </source>
</evidence>
<evidence type="ECO:0000256" key="1">
    <source>
        <dbReference type="ARBA" id="ARBA00004123"/>
    </source>
</evidence>
<gene>
    <name evidence="5" type="ORF">BS47DRAFT_1353662</name>
</gene>
<dbReference type="GO" id="GO:0046982">
    <property type="term" value="F:protein heterodimerization activity"/>
    <property type="evidence" value="ECO:0007669"/>
    <property type="project" value="InterPro"/>
</dbReference>
<keyword evidence="2" id="KW-0539">Nucleus</keyword>
<protein>
    <recommendedName>
        <fullName evidence="4">Transcription factor CBF/NF-Y/archaeal histone domain-containing protein</fullName>
    </recommendedName>
</protein>
<dbReference type="Gene3D" id="1.10.20.10">
    <property type="entry name" value="Histone, subunit A"/>
    <property type="match status" value="1"/>
</dbReference>
<evidence type="ECO:0000256" key="3">
    <source>
        <dbReference type="SAM" id="MobiDB-lite"/>
    </source>
</evidence>
<dbReference type="GO" id="GO:0016251">
    <property type="term" value="F:RNA polymerase II general transcription initiation factor activity"/>
    <property type="evidence" value="ECO:0007669"/>
    <property type="project" value="TreeGrafter"/>
</dbReference>
<feature type="region of interest" description="Disordered" evidence="3">
    <location>
        <begin position="70"/>
        <end position="98"/>
    </location>
</feature>
<dbReference type="InterPro" id="IPR009072">
    <property type="entry name" value="Histone-fold"/>
</dbReference>
<feature type="compositionally biased region" description="Basic residues" evidence="3">
    <location>
        <begin position="84"/>
        <end position="98"/>
    </location>
</feature>
<organism evidence="5 6">
    <name type="scientific">Hydnum rufescens UP504</name>
    <dbReference type="NCBI Taxonomy" id="1448309"/>
    <lineage>
        <taxon>Eukaryota</taxon>
        <taxon>Fungi</taxon>
        <taxon>Dikarya</taxon>
        <taxon>Basidiomycota</taxon>
        <taxon>Agaricomycotina</taxon>
        <taxon>Agaricomycetes</taxon>
        <taxon>Cantharellales</taxon>
        <taxon>Hydnaceae</taxon>
        <taxon>Hydnum</taxon>
    </lineage>
</organism>
<dbReference type="AlphaFoldDB" id="A0A9P6AIZ7"/>
<reference evidence="5" key="1">
    <citation type="journal article" date="2020" name="Nat. Commun.">
        <title>Large-scale genome sequencing of mycorrhizal fungi provides insights into the early evolution of symbiotic traits.</title>
        <authorList>
            <person name="Miyauchi S."/>
            <person name="Kiss E."/>
            <person name="Kuo A."/>
            <person name="Drula E."/>
            <person name="Kohler A."/>
            <person name="Sanchez-Garcia M."/>
            <person name="Morin E."/>
            <person name="Andreopoulos B."/>
            <person name="Barry K.W."/>
            <person name="Bonito G."/>
            <person name="Buee M."/>
            <person name="Carver A."/>
            <person name="Chen C."/>
            <person name="Cichocki N."/>
            <person name="Clum A."/>
            <person name="Culley D."/>
            <person name="Crous P.W."/>
            <person name="Fauchery L."/>
            <person name="Girlanda M."/>
            <person name="Hayes R.D."/>
            <person name="Keri Z."/>
            <person name="LaButti K."/>
            <person name="Lipzen A."/>
            <person name="Lombard V."/>
            <person name="Magnuson J."/>
            <person name="Maillard F."/>
            <person name="Murat C."/>
            <person name="Nolan M."/>
            <person name="Ohm R.A."/>
            <person name="Pangilinan J."/>
            <person name="Pereira M.F."/>
            <person name="Perotto S."/>
            <person name="Peter M."/>
            <person name="Pfister S."/>
            <person name="Riley R."/>
            <person name="Sitrit Y."/>
            <person name="Stielow J.B."/>
            <person name="Szollosi G."/>
            <person name="Zifcakova L."/>
            <person name="Stursova M."/>
            <person name="Spatafora J.W."/>
            <person name="Tedersoo L."/>
            <person name="Vaario L.M."/>
            <person name="Yamada A."/>
            <person name="Yan M."/>
            <person name="Wang P."/>
            <person name="Xu J."/>
            <person name="Bruns T."/>
            <person name="Baldrian P."/>
            <person name="Vilgalys R."/>
            <person name="Dunand C."/>
            <person name="Henrissat B."/>
            <person name="Grigoriev I.V."/>
            <person name="Hibbett D."/>
            <person name="Nagy L.G."/>
            <person name="Martin F.M."/>
        </authorList>
    </citation>
    <scope>NUCLEOTIDE SEQUENCE</scope>
    <source>
        <strain evidence="5">UP504</strain>
    </source>
</reference>
<accession>A0A9P6AIZ7</accession>
<sequence length="98" mass="11031">MQKDDEVGKVAQATPILISKVLELFIANLTLETAKVAEARNLKKVEQWHLKYAIENEALFDFLREIVANVPDPTNGGSTESVPVKKKKRVRTKPKSEE</sequence>
<dbReference type="GO" id="GO:0005634">
    <property type="term" value="C:nucleus"/>
    <property type="evidence" value="ECO:0007669"/>
    <property type="project" value="UniProtKB-SubCell"/>
</dbReference>